<evidence type="ECO:0000313" key="2">
    <source>
        <dbReference type="Proteomes" id="UP000237846"/>
    </source>
</evidence>
<organism evidence="1 2">
    <name type="scientific">Allonocardiopsis opalescens</name>
    <dbReference type="NCBI Taxonomy" id="1144618"/>
    <lineage>
        <taxon>Bacteria</taxon>
        <taxon>Bacillati</taxon>
        <taxon>Actinomycetota</taxon>
        <taxon>Actinomycetes</taxon>
        <taxon>Streptosporangiales</taxon>
        <taxon>Allonocardiopsis</taxon>
    </lineage>
</organism>
<sequence>MPGAPPENRPDPRTAGEYLCSVTRCKSEPAVRAAPGLRAARTVRDPAEAIGR</sequence>
<comment type="caution">
    <text evidence="1">The sequence shown here is derived from an EMBL/GenBank/DDBJ whole genome shotgun (WGS) entry which is preliminary data.</text>
</comment>
<name>A0A2T0Q3Q1_9ACTN</name>
<dbReference type="AlphaFoldDB" id="A0A2T0Q3Q1"/>
<dbReference type="Proteomes" id="UP000237846">
    <property type="component" value="Unassembled WGS sequence"/>
</dbReference>
<protein>
    <submittedName>
        <fullName evidence="1">Uncharacterized protein</fullName>
    </submittedName>
</protein>
<evidence type="ECO:0000313" key="1">
    <source>
        <dbReference type="EMBL" id="PRX98438.1"/>
    </source>
</evidence>
<reference evidence="1 2" key="1">
    <citation type="submission" date="2018-03" db="EMBL/GenBank/DDBJ databases">
        <title>Genomic Encyclopedia of Archaeal and Bacterial Type Strains, Phase II (KMG-II): from individual species to whole genera.</title>
        <authorList>
            <person name="Goeker M."/>
        </authorList>
    </citation>
    <scope>NUCLEOTIDE SEQUENCE [LARGE SCALE GENOMIC DNA]</scope>
    <source>
        <strain evidence="1 2">DSM 45601</strain>
    </source>
</reference>
<gene>
    <name evidence="1" type="ORF">CLV72_10414</name>
</gene>
<proteinExistence type="predicted"/>
<keyword evidence="2" id="KW-1185">Reference proteome</keyword>
<dbReference type="EMBL" id="PVZC01000004">
    <property type="protein sequence ID" value="PRX98438.1"/>
    <property type="molecule type" value="Genomic_DNA"/>
</dbReference>
<accession>A0A2T0Q3Q1</accession>